<sequence>MSRELLEDDSTLPINDGSLNTVSRNSLINDDLQELTRSTQQAPQPLQQQGEALVTLSSSMSIAKVPAAPRHGSMLSSLKAQYRKLRTFKGTVRALINLKRSPLLSVVKVTSPTVPTLIDDQRSAVLEVPRISATAASSVQSQVRKLACCGRNRPDNRLGGHVPPTRQFGSLYKGQLGKAREPPTTSPYDCTYASLWNCALQNGEKKLKFDDYEAYMLCLHRLILPEFNIIASKELIRDDWKRDSGEQDFLDYSFFHLSMFELVDLWTDTVDPEDYVSLLYCISHCLTFVVNKSHVLKSLEDVSNVDIVEKSKGVTMEVIEQDLQLELSSEAFKFYRDQIKLATKAAHNVEQAVSGKVDSPREPSQSSGLHVSHIEALGSTLRTGTQDPNALGLSLNPGAADSRTSREPFTVRAAAVAEAAANMAVPASPSNSGQSSSAQRALLQSQQHIPQFDANGPYINNSSLTAPLITIISSKAPTPINKINLQLHEMQATRPQTPHEGRLGTPISSPRASNAITAQAIGIFISSQQQPKPPTSTRPINLGTILSSDHHPPKVSKALQQFQQDESPSLVAVVPGLVPATMPLTISGKPAAPNIRVESAHQQPSKEKAPVLLEDGSITRKFNGVTRTSPPKDDSKSLLSPRYVVAEPAVSHRSTPISTLKQASIQPHGSIRGFTGIKNSPRIRQQPSRLVTDPATSYLQQHRQQRHLSEPQELVVAPKLG</sequence>
<evidence type="ECO:0000256" key="1">
    <source>
        <dbReference type="SAM" id="MobiDB-lite"/>
    </source>
</evidence>
<accession>A0A8S9TM21</accession>
<name>A0A8S9TM21_PHYIN</name>
<gene>
    <name evidence="2" type="ORF">GN958_ATG22134</name>
</gene>
<reference evidence="2" key="1">
    <citation type="submission" date="2020-03" db="EMBL/GenBank/DDBJ databases">
        <title>Hybrid Assembly of Korean Phytophthora infestans isolates.</title>
        <authorList>
            <person name="Prokchorchik M."/>
            <person name="Lee Y."/>
            <person name="Seo J."/>
            <person name="Cho J.-H."/>
            <person name="Park Y.-E."/>
            <person name="Jang D.-C."/>
            <person name="Im J.-S."/>
            <person name="Choi J.-G."/>
            <person name="Park H.-J."/>
            <person name="Lee G.-B."/>
            <person name="Lee Y.-G."/>
            <person name="Hong S.-Y."/>
            <person name="Cho K."/>
            <person name="Sohn K.H."/>
        </authorList>
    </citation>
    <scope>NUCLEOTIDE SEQUENCE</scope>
    <source>
        <strain evidence="2">KR_2_A2</strain>
    </source>
</reference>
<evidence type="ECO:0000313" key="3">
    <source>
        <dbReference type="Proteomes" id="UP000704712"/>
    </source>
</evidence>
<comment type="caution">
    <text evidence="2">The sequence shown here is derived from an EMBL/GenBank/DDBJ whole genome shotgun (WGS) entry which is preliminary data.</text>
</comment>
<feature type="region of interest" description="Disordered" evidence="1">
    <location>
        <begin position="701"/>
        <end position="721"/>
    </location>
</feature>
<proteinExistence type="predicted"/>
<dbReference type="EMBL" id="JAACNO010003074">
    <property type="protein sequence ID" value="KAF4128712.1"/>
    <property type="molecule type" value="Genomic_DNA"/>
</dbReference>
<dbReference type="Proteomes" id="UP000704712">
    <property type="component" value="Unassembled WGS sequence"/>
</dbReference>
<evidence type="ECO:0000313" key="2">
    <source>
        <dbReference type="EMBL" id="KAF4128712.1"/>
    </source>
</evidence>
<organism evidence="2 3">
    <name type="scientific">Phytophthora infestans</name>
    <name type="common">Potato late blight agent</name>
    <name type="synonym">Botrytis infestans</name>
    <dbReference type="NCBI Taxonomy" id="4787"/>
    <lineage>
        <taxon>Eukaryota</taxon>
        <taxon>Sar</taxon>
        <taxon>Stramenopiles</taxon>
        <taxon>Oomycota</taxon>
        <taxon>Peronosporomycetes</taxon>
        <taxon>Peronosporales</taxon>
        <taxon>Peronosporaceae</taxon>
        <taxon>Phytophthora</taxon>
    </lineage>
</organism>
<dbReference type="AlphaFoldDB" id="A0A8S9TM21"/>
<protein>
    <submittedName>
        <fullName evidence="2">Uncharacterized protein</fullName>
    </submittedName>
</protein>